<comment type="caution">
    <text evidence="1">The sequence shown here is derived from an EMBL/GenBank/DDBJ whole genome shotgun (WGS) entry which is preliminary data.</text>
</comment>
<protein>
    <submittedName>
        <fullName evidence="1">Uncharacterized protein</fullName>
    </submittedName>
</protein>
<dbReference type="EMBL" id="BARV01040109">
    <property type="protein sequence ID" value="GAI50908.1"/>
    <property type="molecule type" value="Genomic_DNA"/>
</dbReference>
<reference evidence="1" key="1">
    <citation type="journal article" date="2014" name="Front. Microbiol.">
        <title>High frequency of phylogenetically diverse reductive dehalogenase-homologous genes in deep subseafloor sedimentary metagenomes.</title>
        <authorList>
            <person name="Kawai M."/>
            <person name="Futagami T."/>
            <person name="Toyoda A."/>
            <person name="Takaki Y."/>
            <person name="Nishi S."/>
            <person name="Hori S."/>
            <person name="Arai W."/>
            <person name="Tsubouchi T."/>
            <person name="Morono Y."/>
            <person name="Uchiyama I."/>
            <person name="Ito T."/>
            <person name="Fujiyama A."/>
            <person name="Inagaki F."/>
            <person name="Takami H."/>
        </authorList>
    </citation>
    <scope>NUCLEOTIDE SEQUENCE</scope>
    <source>
        <strain evidence="1">Expedition CK06-06</strain>
    </source>
</reference>
<dbReference type="AlphaFoldDB" id="X1P4X3"/>
<sequence>LQMAGLSSKEGSALKKAISKEKKSSLAGMANVLANAIKNAEAVDGSRDLEAERILSVETYVSGEEIWPKGSLFNNLIAGLDKSGLKTALGIIETRRNEVLALEATWIAERKAIHEKTAPYVPFKPDYTRF</sequence>
<accession>X1P4X3</accession>
<organism evidence="1">
    <name type="scientific">marine sediment metagenome</name>
    <dbReference type="NCBI Taxonomy" id="412755"/>
    <lineage>
        <taxon>unclassified sequences</taxon>
        <taxon>metagenomes</taxon>
        <taxon>ecological metagenomes</taxon>
    </lineage>
</organism>
<proteinExistence type="predicted"/>
<evidence type="ECO:0000313" key="1">
    <source>
        <dbReference type="EMBL" id="GAI50908.1"/>
    </source>
</evidence>
<gene>
    <name evidence="1" type="ORF">S06H3_61239</name>
</gene>
<name>X1P4X3_9ZZZZ</name>
<feature type="non-terminal residue" evidence="1">
    <location>
        <position position="1"/>
    </location>
</feature>